<dbReference type="OrthoDB" id="8754772at2"/>
<keyword evidence="3" id="KW-1185">Reference proteome</keyword>
<dbReference type="InterPro" id="IPR037401">
    <property type="entry name" value="SnoaL-like"/>
</dbReference>
<evidence type="ECO:0000313" key="2">
    <source>
        <dbReference type="EMBL" id="MXO62850.1"/>
    </source>
</evidence>
<reference evidence="2 3" key="1">
    <citation type="submission" date="2019-12" db="EMBL/GenBank/DDBJ databases">
        <title>Genomic-based taxomic classification of the family Erythrobacteraceae.</title>
        <authorList>
            <person name="Xu L."/>
        </authorList>
    </citation>
    <scope>NUCLEOTIDE SEQUENCE [LARGE SCALE GENOMIC DNA]</scope>
    <source>
        <strain evidence="2 3">MCCC 1A09965</strain>
    </source>
</reference>
<name>A0A844YE96_9SPHN</name>
<dbReference type="InterPro" id="IPR032710">
    <property type="entry name" value="NTF2-like_dom_sf"/>
</dbReference>
<dbReference type="EMBL" id="WTYN01000001">
    <property type="protein sequence ID" value="MXO62850.1"/>
    <property type="molecule type" value="Genomic_DNA"/>
</dbReference>
<dbReference type="PROSITE" id="PS51257">
    <property type="entry name" value="PROKAR_LIPOPROTEIN"/>
    <property type="match status" value="1"/>
</dbReference>
<protein>
    <submittedName>
        <fullName evidence="2">DUF4440 domain-containing protein</fullName>
    </submittedName>
</protein>
<evidence type="ECO:0000259" key="1">
    <source>
        <dbReference type="Pfam" id="PF13577"/>
    </source>
</evidence>
<feature type="domain" description="SnoaL-like" evidence="1">
    <location>
        <begin position="66"/>
        <end position="168"/>
    </location>
</feature>
<gene>
    <name evidence="2" type="ORF">GRI48_07500</name>
</gene>
<dbReference type="AlphaFoldDB" id="A0A844YE96"/>
<sequence>MNWRAITGALGLMALAGCTTTHEENVVNQVTHNHYAASERVEQETAEAIDTALIAVYAAISGPVGQDRDWDAMRALFTPDARLTAITPRGLMGGTVEDYIARSGPVLVQSGFTERQLDRRLEVYGDLAHAWSSYEGHFTGTDGKPASVRGINSFQLVRQADGRWLVQSIFWQAETPDNPLPDDLSGR</sequence>
<dbReference type="SUPFAM" id="SSF54427">
    <property type="entry name" value="NTF2-like"/>
    <property type="match status" value="1"/>
</dbReference>
<comment type="caution">
    <text evidence="2">The sequence shown here is derived from an EMBL/GenBank/DDBJ whole genome shotgun (WGS) entry which is preliminary data.</text>
</comment>
<accession>A0A844YE96</accession>
<evidence type="ECO:0000313" key="3">
    <source>
        <dbReference type="Proteomes" id="UP000445582"/>
    </source>
</evidence>
<proteinExistence type="predicted"/>
<dbReference type="Proteomes" id="UP000445582">
    <property type="component" value="Unassembled WGS sequence"/>
</dbReference>
<dbReference type="Gene3D" id="3.10.450.50">
    <property type="match status" value="1"/>
</dbReference>
<dbReference type="Pfam" id="PF13577">
    <property type="entry name" value="SnoaL_4"/>
    <property type="match status" value="1"/>
</dbReference>
<dbReference type="RefSeq" id="WP_160673487.1">
    <property type="nucleotide sequence ID" value="NZ_WTYN01000001.1"/>
</dbReference>
<organism evidence="2 3">
    <name type="scientific">Qipengyuania oceanensis</name>
    <dbReference type="NCBI Taxonomy" id="1463597"/>
    <lineage>
        <taxon>Bacteria</taxon>
        <taxon>Pseudomonadati</taxon>
        <taxon>Pseudomonadota</taxon>
        <taxon>Alphaproteobacteria</taxon>
        <taxon>Sphingomonadales</taxon>
        <taxon>Erythrobacteraceae</taxon>
        <taxon>Qipengyuania</taxon>
    </lineage>
</organism>